<evidence type="ECO:0000313" key="2">
    <source>
        <dbReference type="EMBL" id="SFH77545.1"/>
    </source>
</evidence>
<dbReference type="AlphaFoldDB" id="A0AB38BHR8"/>
<reference evidence="1 3" key="1">
    <citation type="submission" date="2016-02" db="EMBL/GenBank/DDBJ databases">
        <authorList>
            <person name="Strepis N."/>
        </authorList>
    </citation>
    <scope>NUCLEOTIDE SEQUENCE [LARGE SCALE GENOMIC DNA]</scope>
    <source>
        <strain evidence="1">Trichococcus flocculiformis</strain>
    </source>
</reference>
<organism evidence="2 4">
    <name type="scientific">Trichococcus flocculiformis</name>
    <dbReference type="NCBI Taxonomy" id="82803"/>
    <lineage>
        <taxon>Bacteria</taxon>
        <taxon>Bacillati</taxon>
        <taxon>Bacillota</taxon>
        <taxon>Bacilli</taxon>
        <taxon>Lactobacillales</taxon>
        <taxon>Carnobacteriaceae</taxon>
        <taxon>Trichococcus</taxon>
    </lineage>
</organism>
<dbReference type="EMBL" id="FOQC01000014">
    <property type="protein sequence ID" value="SFH77545.1"/>
    <property type="molecule type" value="Genomic_DNA"/>
</dbReference>
<dbReference type="Proteomes" id="UP000195947">
    <property type="component" value="Unassembled WGS sequence"/>
</dbReference>
<name>A0AB38BHR8_9LACT</name>
<evidence type="ECO:0000313" key="1">
    <source>
        <dbReference type="EMBL" id="CZQ88613.1"/>
    </source>
</evidence>
<dbReference type="EMBL" id="FJMZ01000007">
    <property type="protein sequence ID" value="CZQ88613.1"/>
    <property type="molecule type" value="Genomic_DNA"/>
</dbReference>
<gene>
    <name evidence="2" type="ORF">SAMN04488507_101441</name>
    <name evidence="1" type="ORF">TFLO_1031</name>
</gene>
<dbReference type="Proteomes" id="UP000199686">
    <property type="component" value="Unassembled WGS sequence"/>
</dbReference>
<dbReference type="RefSeq" id="WP_086988586.1">
    <property type="nucleotide sequence ID" value="NZ_FJMZ01000007.1"/>
</dbReference>
<proteinExistence type="predicted"/>
<reference evidence="2 4" key="2">
    <citation type="submission" date="2016-10" db="EMBL/GenBank/DDBJ databases">
        <authorList>
            <person name="Varghese N."/>
            <person name="Submissions S."/>
        </authorList>
    </citation>
    <scope>NUCLEOTIDE SEQUENCE [LARGE SCALE GENOMIC DNA]</scope>
    <source>
        <strain evidence="2 4">DSM 2094</strain>
    </source>
</reference>
<protein>
    <submittedName>
        <fullName evidence="2">Uncharacterized protein</fullName>
    </submittedName>
</protein>
<comment type="caution">
    <text evidence="2">The sequence shown here is derived from an EMBL/GenBank/DDBJ whole genome shotgun (WGS) entry which is preliminary data.</text>
</comment>
<keyword evidence="3" id="KW-1185">Reference proteome</keyword>
<evidence type="ECO:0000313" key="4">
    <source>
        <dbReference type="Proteomes" id="UP000199686"/>
    </source>
</evidence>
<sequence length="83" mass="9310">MTKDHKSRLNFIPALLEQVLDNTDRIGSLVSDAESAESIDLMKRETEKLSARNENLLHLIANLLEEEHKQPRAAPKAGGTLIY</sequence>
<evidence type="ECO:0000313" key="3">
    <source>
        <dbReference type="Proteomes" id="UP000195947"/>
    </source>
</evidence>
<accession>A0AB38BHR8</accession>